<gene>
    <name evidence="2" type="ORF">ZT1A5_G11653</name>
</gene>
<proteinExistence type="predicted"/>
<evidence type="ECO:0000313" key="2">
    <source>
        <dbReference type="EMBL" id="SMY30203.1"/>
    </source>
</evidence>
<reference evidence="2 3" key="1">
    <citation type="submission" date="2016-10" db="EMBL/GenBank/DDBJ databases">
        <authorList>
            <person name="Varghese N."/>
        </authorList>
    </citation>
    <scope>NUCLEOTIDE SEQUENCE [LARGE SCALE GENOMIC DNA]</scope>
</reference>
<feature type="region of interest" description="Disordered" evidence="1">
    <location>
        <begin position="85"/>
        <end position="125"/>
    </location>
</feature>
<dbReference type="AlphaFoldDB" id="A0A1Y6M0P1"/>
<dbReference type="Proteomes" id="UP000215453">
    <property type="component" value="Chromosome 15"/>
</dbReference>
<organism evidence="2 3">
    <name type="scientific">Zymoseptoria tritici ST99CH_1A5</name>
    <dbReference type="NCBI Taxonomy" id="1276529"/>
    <lineage>
        <taxon>Eukaryota</taxon>
        <taxon>Fungi</taxon>
        <taxon>Dikarya</taxon>
        <taxon>Ascomycota</taxon>
        <taxon>Pezizomycotina</taxon>
        <taxon>Dothideomycetes</taxon>
        <taxon>Dothideomycetidae</taxon>
        <taxon>Mycosphaerellales</taxon>
        <taxon>Mycosphaerellaceae</taxon>
        <taxon>Zymoseptoria</taxon>
    </lineage>
</organism>
<evidence type="ECO:0000256" key="1">
    <source>
        <dbReference type="SAM" id="MobiDB-lite"/>
    </source>
</evidence>
<name>A0A1Y6M0P1_ZYMTR</name>
<feature type="compositionally biased region" description="Acidic residues" evidence="1">
    <location>
        <begin position="102"/>
        <end position="113"/>
    </location>
</feature>
<accession>A0A1Y6M0P1</accession>
<feature type="region of interest" description="Disordered" evidence="1">
    <location>
        <begin position="1"/>
        <end position="27"/>
    </location>
</feature>
<dbReference type="EMBL" id="LT882690">
    <property type="protein sequence ID" value="SMY30203.1"/>
    <property type="molecule type" value="Genomic_DNA"/>
</dbReference>
<sequence length="199" mass="23150">MPQSKEQIERQLTKDITTKQALRKENNRQLEEQMNELEVLRLRCESIDRESESIRVEMSKVEKSIAHHTPQRNTSADVDAVHEFSPFDQGPLMDMPSAAALDSDDDDTDDDPIEEHSSSDIASEPSTVIDHNLAQLIENHLVRQNRLQQPLYEAAWNYEWDEVLRLYAEMEDLCKIEDLRWFLQVAADTKRREKENATS</sequence>
<protein>
    <submittedName>
        <fullName evidence="2">Uncharacterized protein</fullName>
    </submittedName>
</protein>
<evidence type="ECO:0000313" key="3">
    <source>
        <dbReference type="Proteomes" id="UP000215453"/>
    </source>
</evidence>